<sequence length="108" mass="11248">MRPGAPADGDARRKRWQRSSRSCSSTTGPGQPAKEPETTAGSMTAALYPTRGKAGGGRGKAGPAVGRAGAGPMEREQYGDANLVTAGGAATGERSQRGWRRSWRRTSC</sequence>
<dbReference type="Proteomes" id="UP001055439">
    <property type="component" value="Chromosome 4"/>
</dbReference>
<gene>
    <name evidence="2" type="ORF">MUK42_07612</name>
</gene>
<evidence type="ECO:0000256" key="1">
    <source>
        <dbReference type="SAM" id="MobiDB-lite"/>
    </source>
</evidence>
<reference evidence="2" key="1">
    <citation type="submission" date="2022-05" db="EMBL/GenBank/DDBJ databases">
        <title>The Musa troglodytarum L. genome provides insights into the mechanism of non-climacteric behaviour and enrichment of carotenoids.</title>
        <authorList>
            <person name="Wang J."/>
        </authorList>
    </citation>
    <scope>NUCLEOTIDE SEQUENCE</scope>
    <source>
        <tissue evidence="2">Leaf</tissue>
    </source>
</reference>
<proteinExistence type="predicted"/>
<evidence type="ECO:0000313" key="2">
    <source>
        <dbReference type="EMBL" id="URD98158.1"/>
    </source>
</evidence>
<feature type="region of interest" description="Disordered" evidence="1">
    <location>
        <begin position="1"/>
        <end position="108"/>
    </location>
</feature>
<feature type="compositionally biased region" description="Basic residues" evidence="1">
    <location>
        <begin position="97"/>
        <end position="108"/>
    </location>
</feature>
<accession>A0A9E7JYL6</accession>
<dbReference type="AlphaFoldDB" id="A0A9E7JYL6"/>
<feature type="compositionally biased region" description="Polar residues" evidence="1">
    <location>
        <begin position="19"/>
        <end position="29"/>
    </location>
</feature>
<keyword evidence="3" id="KW-1185">Reference proteome</keyword>
<name>A0A9E7JYL6_9LILI</name>
<feature type="compositionally biased region" description="Low complexity" evidence="1">
    <location>
        <begin position="61"/>
        <end position="72"/>
    </location>
</feature>
<dbReference type="EMBL" id="CP097506">
    <property type="protein sequence ID" value="URD98158.1"/>
    <property type="molecule type" value="Genomic_DNA"/>
</dbReference>
<evidence type="ECO:0000313" key="3">
    <source>
        <dbReference type="Proteomes" id="UP001055439"/>
    </source>
</evidence>
<organism evidence="2 3">
    <name type="scientific">Musa troglodytarum</name>
    <name type="common">fe'i banana</name>
    <dbReference type="NCBI Taxonomy" id="320322"/>
    <lineage>
        <taxon>Eukaryota</taxon>
        <taxon>Viridiplantae</taxon>
        <taxon>Streptophyta</taxon>
        <taxon>Embryophyta</taxon>
        <taxon>Tracheophyta</taxon>
        <taxon>Spermatophyta</taxon>
        <taxon>Magnoliopsida</taxon>
        <taxon>Liliopsida</taxon>
        <taxon>Zingiberales</taxon>
        <taxon>Musaceae</taxon>
        <taxon>Musa</taxon>
    </lineage>
</organism>
<protein>
    <submittedName>
        <fullName evidence="2">Uncharacterized protein</fullName>
    </submittedName>
</protein>